<dbReference type="eggNOG" id="COG4775">
    <property type="taxonomic scope" value="Bacteria"/>
</dbReference>
<reference evidence="4" key="1">
    <citation type="submission" date="2006-10" db="EMBL/GenBank/DDBJ databases">
        <title>Complete sequence of Solibacter usitatus Ellin6076.</title>
        <authorList>
            <consortium name="US DOE Joint Genome Institute"/>
            <person name="Copeland A."/>
            <person name="Lucas S."/>
            <person name="Lapidus A."/>
            <person name="Barry K."/>
            <person name="Detter J.C."/>
            <person name="Glavina del Rio T."/>
            <person name="Hammon N."/>
            <person name="Israni S."/>
            <person name="Dalin E."/>
            <person name="Tice H."/>
            <person name="Pitluck S."/>
            <person name="Thompson L.S."/>
            <person name="Brettin T."/>
            <person name="Bruce D."/>
            <person name="Han C."/>
            <person name="Tapia R."/>
            <person name="Gilna P."/>
            <person name="Schmutz J."/>
            <person name="Larimer F."/>
            <person name="Land M."/>
            <person name="Hauser L."/>
            <person name="Kyrpides N."/>
            <person name="Mikhailova N."/>
            <person name="Janssen P.H."/>
            <person name="Kuske C.R."/>
            <person name="Richardson P."/>
        </authorList>
    </citation>
    <scope>NUCLEOTIDE SEQUENCE</scope>
    <source>
        <strain evidence="4">Ellin6076</strain>
    </source>
</reference>
<proteinExistence type="predicted"/>
<evidence type="ECO:0000313" key="4">
    <source>
        <dbReference type="EMBL" id="ABJ81910.1"/>
    </source>
</evidence>
<dbReference type="STRING" id="234267.Acid_0911"/>
<evidence type="ECO:0000259" key="3">
    <source>
        <dbReference type="Pfam" id="PF07244"/>
    </source>
</evidence>
<feature type="signal peptide" evidence="2">
    <location>
        <begin position="1"/>
        <end position="18"/>
    </location>
</feature>
<dbReference type="OrthoDB" id="128013at2"/>
<organism evidence="4">
    <name type="scientific">Solibacter usitatus (strain Ellin6076)</name>
    <dbReference type="NCBI Taxonomy" id="234267"/>
    <lineage>
        <taxon>Bacteria</taxon>
        <taxon>Pseudomonadati</taxon>
        <taxon>Acidobacteriota</taxon>
        <taxon>Terriglobia</taxon>
        <taxon>Bryobacterales</taxon>
        <taxon>Solibacteraceae</taxon>
        <taxon>Candidatus Solibacter</taxon>
    </lineage>
</organism>
<name>Q02AK6_SOLUE</name>
<protein>
    <submittedName>
        <fullName evidence="4">Surface antigen variable number repeat protein</fullName>
    </submittedName>
</protein>
<dbReference type="InParanoid" id="Q02AK6"/>
<feature type="domain" description="POTRA" evidence="3">
    <location>
        <begin position="284"/>
        <end position="362"/>
    </location>
</feature>
<dbReference type="HOGENOM" id="CLU_595664_0_0_0"/>
<dbReference type="InterPro" id="IPR010827">
    <property type="entry name" value="BamA/TamA_POTRA"/>
</dbReference>
<dbReference type="Gene3D" id="3.10.20.310">
    <property type="entry name" value="membrane protein fhac"/>
    <property type="match status" value="3"/>
</dbReference>
<dbReference type="KEGG" id="sus:Acid_0911"/>
<dbReference type="Pfam" id="PF07244">
    <property type="entry name" value="POTRA"/>
    <property type="match status" value="2"/>
</dbReference>
<dbReference type="EMBL" id="CP000473">
    <property type="protein sequence ID" value="ABJ81910.1"/>
    <property type="molecule type" value="Genomic_DNA"/>
</dbReference>
<feature type="chain" id="PRO_5004163828" evidence="2">
    <location>
        <begin position="19"/>
        <end position="459"/>
    </location>
</feature>
<evidence type="ECO:0000256" key="1">
    <source>
        <dbReference type="SAM" id="MobiDB-lite"/>
    </source>
</evidence>
<dbReference type="AlphaFoldDB" id="Q02AK6"/>
<dbReference type="GO" id="GO:0019867">
    <property type="term" value="C:outer membrane"/>
    <property type="evidence" value="ECO:0007669"/>
    <property type="project" value="InterPro"/>
</dbReference>
<evidence type="ECO:0000256" key="2">
    <source>
        <dbReference type="SAM" id="SignalP"/>
    </source>
</evidence>
<sequence length="459" mass="49873" precursor="true">MKLCAILLVLCGPGLAQAPPQRSAVKKSTAPKPEAAAAAPAKWPIESIVIEGIRNYTREQVIQVMGLKTGQLAGKAEFEAARDRLVASGAFETVGYKFEPGPAKQGYVATFQVTEVEPLFPVRFEELGVPDAQLDAVLRTRDPLYSRAKLPATKAVVDRYTAWIQEFLGSKGVTEKIAGKVTPVTSDEFAIVFRPARNLPAVAQVTFQGNQVIPQGVLREAIHGTGIGSAYTEAGFREILNNAIRPLYEQRGRVRVAFPEIRAETAEDVAGVHVFVKVDEGQSYELGKVTIAGRSPVDAAVLIKTGDFKTGDVANFDRVNDGIEKIRKAVRHAGYLDVKVAPERKINDEKKTVDVAVRIEPGAQYLMGKLTIVGLDLNGEAEINRIWTMKEGKPLNPDYPDYFLNRIKEEALFEGLGATKSDLKVNAQAHTADVTLTFGAEDPTKKPGRRGRGGRGGDQ</sequence>
<feature type="region of interest" description="Disordered" evidence="1">
    <location>
        <begin position="439"/>
        <end position="459"/>
    </location>
</feature>
<feature type="domain" description="POTRA" evidence="3">
    <location>
        <begin position="201"/>
        <end position="281"/>
    </location>
</feature>
<gene>
    <name evidence="4" type="ordered locus">Acid_0911</name>
</gene>
<keyword evidence="2" id="KW-0732">Signal</keyword>
<accession>Q02AK6</accession>